<proteinExistence type="predicted"/>
<dbReference type="CDD" id="cd01949">
    <property type="entry name" value="GGDEF"/>
    <property type="match status" value="1"/>
</dbReference>
<dbReference type="InterPro" id="IPR006189">
    <property type="entry name" value="CHASE_dom"/>
</dbReference>
<evidence type="ECO:0000259" key="7">
    <source>
        <dbReference type="PROSITE" id="PS50839"/>
    </source>
</evidence>
<dbReference type="InterPro" id="IPR000160">
    <property type="entry name" value="GGDEF_dom"/>
</dbReference>
<evidence type="ECO:0000256" key="4">
    <source>
        <dbReference type="ARBA" id="ARBA00022989"/>
    </source>
</evidence>
<feature type="domain" description="EAL" evidence="8">
    <location>
        <begin position="458"/>
        <end position="710"/>
    </location>
</feature>
<dbReference type="Gene3D" id="3.30.450.350">
    <property type="entry name" value="CHASE domain"/>
    <property type="match status" value="1"/>
</dbReference>
<dbReference type="PROSITE" id="PS50883">
    <property type="entry name" value="EAL"/>
    <property type="match status" value="1"/>
</dbReference>
<evidence type="ECO:0000259" key="8">
    <source>
        <dbReference type="PROSITE" id="PS50883"/>
    </source>
</evidence>
<dbReference type="PROSITE" id="PS50887">
    <property type="entry name" value="GGDEF"/>
    <property type="match status" value="1"/>
</dbReference>
<evidence type="ECO:0000256" key="6">
    <source>
        <dbReference type="SAM" id="Phobius"/>
    </source>
</evidence>
<dbReference type="Proteomes" id="UP000287823">
    <property type="component" value="Unassembled WGS sequence"/>
</dbReference>
<comment type="cofactor">
    <cofactor evidence="1">
        <name>Mg(2+)</name>
        <dbReference type="ChEBI" id="CHEBI:18420"/>
    </cofactor>
</comment>
<name>A0A432WJT9_9GAMM</name>
<dbReference type="RefSeq" id="WP_126798588.1">
    <property type="nucleotide sequence ID" value="NZ_PIPO01000002.1"/>
</dbReference>
<evidence type="ECO:0000256" key="2">
    <source>
        <dbReference type="ARBA" id="ARBA00004370"/>
    </source>
</evidence>
<evidence type="ECO:0000313" key="10">
    <source>
        <dbReference type="EMBL" id="RUO34053.1"/>
    </source>
</evidence>
<dbReference type="SMART" id="SM00052">
    <property type="entry name" value="EAL"/>
    <property type="match status" value="1"/>
</dbReference>
<dbReference type="Pfam" id="PF00563">
    <property type="entry name" value="EAL"/>
    <property type="match status" value="1"/>
</dbReference>
<dbReference type="InterPro" id="IPR035919">
    <property type="entry name" value="EAL_sf"/>
</dbReference>
<evidence type="ECO:0000313" key="11">
    <source>
        <dbReference type="Proteomes" id="UP000287823"/>
    </source>
</evidence>
<dbReference type="SMART" id="SM01079">
    <property type="entry name" value="CHASE"/>
    <property type="match status" value="1"/>
</dbReference>
<evidence type="ECO:0000256" key="3">
    <source>
        <dbReference type="ARBA" id="ARBA00022692"/>
    </source>
</evidence>
<dbReference type="AlphaFoldDB" id="A0A432WJT9"/>
<comment type="subcellular location">
    <subcellularLocation>
        <location evidence="2">Membrane</location>
    </subcellularLocation>
</comment>
<dbReference type="GO" id="GO:0007165">
    <property type="term" value="P:signal transduction"/>
    <property type="evidence" value="ECO:0007669"/>
    <property type="project" value="UniProtKB-ARBA"/>
</dbReference>
<dbReference type="InterPro" id="IPR043128">
    <property type="entry name" value="Rev_trsase/Diguanyl_cyclase"/>
</dbReference>
<keyword evidence="3 6" id="KW-0812">Transmembrane</keyword>
<dbReference type="Pfam" id="PF00990">
    <property type="entry name" value="GGDEF"/>
    <property type="match status" value="1"/>
</dbReference>
<evidence type="ECO:0000256" key="1">
    <source>
        <dbReference type="ARBA" id="ARBA00001946"/>
    </source>
</evidence>
<evidence type="ECO:0000256" key="5">
    <source>
        <dbReference type="ARBA" id="ARBA00023136"/>
    </source>
</evidence>
<dbReference type="Gene3D" id="3.20.20.450">
    <property type="entry name" value="EAL domain"/>
    <property type="match status" value="1"/>
</dbReference>
<keyword evidence="4 6" id="KW-1133">Transmembrane helix</keyword>
<feature type="domain" description="CHASE" evidence="7">
    <location>
        <begin position="103"/>
        <end position="184"/>
    </location>
</feature>
<dbReference type="GO" id="GO:0003824">
    <property type="term" value="F:catalytic activity"/>
    <property type="evidence" value="ECO:0007669"/>
    <property type="project" value="UniProtKB-ARBA"/>
</dbReference>
<dbReference type="SMART" id="SM00267">
    <property type="entry name" value="GGDEF"/>
    <property type="match status" value="1"/>
</dbReference>
<protein>
    <submittedName>
        <fullName evidence="10">Bifunctional diguanylate cyclase/phosphodiesterase</fullName>
    </submittedName>
</protein>
<dbReference type="PANTHER" id="PTHR44757:SF2">
    <property type="entry name" value="BIOFILM ARCHITECTURE MAINTENANCE PROTEIN MBAA"/>
    <property type="match status" value="1"/>
</dbReference>
<dbReference type="SUPFAM" id="SSF141868">
    <property type="entry name" value="EAL domain-like"/>
    <property type="match status" value="1"/>
</dbReference>
<comment type="caution">
    <text evidence="10">The sequence shown here is derived from an EMBL/GenBank/DDBJ whole genome shotgun (WGS) entry which is preliminary data.</text>
</comment>
<organism evidence="10 11">
    <name type="scientific">Aliidiomarina soli</name>
    <dbReference type="NCBI Taxonomy" id="1928574"/>
    <lineage>
        <taxon>Bacteria</taxon>
        <taxon>Pseudomonadati</taxon>
        <taxon>Pseudomonadota</taxon>
        <taxon>Gammaproteobacteria</taxon>
        <taxon>Alteromonadales</taxon>
        <taxon>Idiomarinaceae</taxon>
        <taxon>Aliidiomarina</taxon>
    </lineage>
</organism>
<dbReference type="InterPro" id="IPR042240">
    <property type="entry name" value="CHASE_sf"/>
</dbReference>
<accession>A0A432WJT9</accession>
<dbReference type="PROSITE" id="PS50839">
    <property type="entry name" value="CHASE"/>
    <property type="match status" value="1"/>
</dbReference>
<dbReference type="Pfam" id="PF03924">
    <property type="entry name" value="CHASE"/>
    <property type="match status" value="1"/>
</dbReference>
<sequence length="722" mass="80863">MVAMRRWFILFLVVSFAVLQGILIALLNSYQTQQANNERIAAFQQLATLRAQFDGLLNANLASMRGLRAEFMANPAIDEQRFATLNQYLLADDLHTRHVAVAPDLVIRYVYPRNGNEQVLGTDYRQLPTQMESVRQAIESGDIVFQGPVPLLQGGEALIARVPLVHDDNNWGIISQVLDHQRLFADAGIGHGDSLNTALRAGDDHLAGDDQIWNHDVVELPIQLGVLQWSLAGYPTYGYWAPPWWHYWPLLLAGNLVIAAILALFIVVFINHRRLQHAFSQITEQAQRDPLTGLVNRVYLRQLLGRYIDYCETHQVKFCVLFIDLDHFKQVNDSLGHDLGDQLLITIAERLSNRLRERDIVARIGGDEFILVLKDVDDLETCMNLANQLQQTLTQPVELDGHHIHMHASIGIAMYPEDGEDVMTLIKHADVAMYSAKSAGRNTSAFFDASMQRSAESQLKLSEEMRIGLSSGQFVIYYQPIVTPAGAITHLEALIRWHHPQLGLLSPAQFIPSAERNGIIAVLGDFVLTQVCSDLASLRALIPGVKVSINRSPAEFNDPQVASRWLAIMAEHQVVSHDVIFEITESMLMPDQPRQHALINQLDEAGIQLAIDDFGTGYSSVNYVRRFPIRLIKVDRSFTQHLAEDSRVVAMVGALVQMAKALEVQVVAEGVETQAQAQMLETLGVDYLQGYLYTEPLPRNELAEWYPDYAARLSASGIVQIK</sequence>
<dbReference type="InterPro" id="IPR029787">
    <property type="entry name" value="Nucleotide_cyclase"/>
</dbReference>
<dbReference type="Gene3D" id="3.30.70.270">
    <property type="match status" value="1"/>
</dbReference>
<dbReference type="EMBL" id="PIPO01000002">
    <property type="protein sequence ID" value="RUO34053.1"/>
    <property type="molecule type" value="Genomic_DNA"/>
</dbReference>
<gene>
    <name evidence="10" type="ORF">CWE14_06310</name>
</gene>
<keyword evidence="5 6" id="KW-0472">Membrane</keyword>
<reference evidence="10 11" key="1">
    <citation type="journal article" date="2011" name="Front. Microbiol.">
        <title>Genomic signatures of strain selection and enhancement in Bacillus atrophaeus var. globigii, a historical biowarfare simulant.</title>
        <authorList>
            <person name="Gibbons H.S."/>
            <person name="Broomall S.M."/>
            <person name="McNew L.A."/>
            <person name="Daligault H."/>
            <person name="Chapman C."/>
            <person name="Bruce D."/>
            <person name="Karavis M."/>
            <person name="Krepps M."/>
            <person name="McGregor P.A."/>
            <person name="Hong C."/>
            <person name="Park K.H."/>
            <person name="Akmal A."/>
            <person name="Feldman A."/>
            <person name="Lin J.S."/>
            <person name="Chang W.E."/>
            <person name="Higgs B.W."/>
            <person name="Demirev P."/>
            <person name="Lindquist J."/>
            <person name="Liem A."/>
            <person name="Fochler E."/>
            <person name="Read T.D."/>
            <person name="Tapia R."/>
            <person name="Johnson S."/>
            <person name="Bishop-Lilly K.A."/>
            <person name="Detter C."/>
            <person name="Han C."/>
            <person name="Sozhamannan S."/>
            <person name="Rosenzweig C.N."/>
            <person name="Skowronski E.W."/>
        </authorList>
    </citation>
    <scope>NUCLEOTIDE SEQUENCE [LARGE SCALE GENOMIC DNA]</scope>
    <source>
        <strain evidence="10 11">Y4G10-17</strain>
    </source>
</reference>
<dbReference type="GO" id="GO:0016020">
    <property type="term" value="C:membrane"/>
    <property type="evidence" value="ECO:0007669"/>
    <property type="project" value="UniProtKB-SubCell"/>
</dbReference>
<dbReference type="SUPFAM" id="SSF55073">
    <property type="entry name" value="Nucleotide cyclase"/>
    <property type="match status" value="1"/>
</dbReference>
<dbReference type="FunFam" id="3.30.70.270:FF:000001">
    <property type="entry name" value="Diguanylate cyclase domain protein"/>
    <property type="match status" value="1"/>
</dbReference>
<keyword evidence="11" id="KW-1185">Reference proteome</keyword>
<feature type="transmembrane region" description="Helical" evidence="6">
    <location>
        <begin position="244"/>
        <end position="270"/>
    </location>
</feature>
<dbReference type="InterPro" id="IPR001633">
    <property type="entry name" value="EAL_dom"/>
</dbReference>
<dbReference type="PANTHER" id="PTHR44757">
    <property type="entry name" value="DIGUANYLATE CYCLASE DGCP"/>
    <property type="match status" value="1"/>
</dbReference>
<evidence type="ECO:0000259" key="9">
    <source>
        <dbReference type="PROSITE" id="PS50887"/>
    </source>
</evidence>
<dbReference type="InterPro" id="IPR052155">
    <property type="entry name" value="Biofilm_reg_signaling"/>
</dbReference>
<dbReference type="CDD" id="cd01948">
    <property type="entry name" value="EAL"/>
    <property type="match status" value="1"/>
</dbReference>
<feature type="domain" description="GGDEF" evidence="9">
    <location>
        <begin position="316"/>
        <end position="449"/>
    </location>
</feature>
<dbReference type="NCBIfam" id="TIGR00254">
    <property type="entry name" value="GGDEF"/>
    <property type="match status" value="1"/>
</dbReference>